<accession>A0A7M2JF26</accession>
<dbReference type="AlphaFoldDB" id="A0A7M2JF26"/>
<evidence type="ECO:0000313" key="1">
    <source>
        <dbReference type="EMBL" id="QOU08322.1"/>
    </source>
</evidence>
<dbReference type="EMBL" id="CP063233">
    <property type="protein sequence ID" value="QOU08322.1"/>
    <property type="molecule type" value="Genomic_DNA"/>
</dbReference>
<reference evidence="1 2" key="1">
    <citation type="submission" date="2020-10" db="EMBL/GenBank/DDBJ databases">
        <title>Complete genome sequence of a novel Pseudomonas fluorescens strain isolated from the flower of kumarahou (Pomaderris kumeraho).</title>
        <authorList>
            <person name="Summers M.C."/>
            <person name="Nowak V."/>
            <person name="Fairhurst M.J."/>
            <person name="Owen J.G."/>
            <person name="Gerth M.L."/>
            <person name="Patrick W.M."/>
        </authorList>
    </citation>
    <scope>NUCLEOTIDE SEQUENCE [LARGE SCALE GENOMIC DNA]</scope>
    <source>
        <strain evidence="1 2">KF1</strain>
    </source>
</reference>
<dbReference type="Proteomes" id="UP000593833">
    <property type="component" value="Chromosome"/>
</dbReference>
<name>A0A7M2JF26_PSEFL</name>
<proteinExistence type="predicted"/>
<gene>
    <name evidence="1" type="ORF">IM720_30315</name>
</gene>
<organism evidence="1 2">
    <name type="scientific">Pseudomonas fluorescens</name>
    <dbReference type="NCBI Taxonomy" id="294"/>
    <lineage>
        <taxon>Bacteria</taxon>
        <taxon>Pseudomonadati</taxon>
        <taxon>Pseudomonadota</taxon>
        <taxon>Gammaproteobacteria</taxon>
        <taxon>Pseudomonadales</taxon>
        <taxon>Pseudomonadaceae</taxon>
        <taxon>Pseudomonas</taxon>
    </lineage>
</organism>
<protein>
    <submittedName>
        <fullName evidence="1">Uncharacterized protein</fullName>
    </submittedName>
</protein>
<sequence length="342" mass="38653">MQDAANNEKLISLDRILTKTEQLQLCKVAHDCFLFMFILYTEGNESPVGAIPWDATSSVDTVIQSFRTIKWRSHTELDLSFEARFLVHFRAYLRIRETLVDGHDFKYLFGTFGRKNGPLPLDNGYSSTVGKQLRRLVDPNLTIFGFRELRAYHHHYKTTHHGIEAAAADANHTLGTALASYQAGNVADNIAQAGAFFTNLGLILASVEQQQAARTTQAGSCDGQLIPAKQLDEVSIQPNCRNFLGCLFCDSNLIHFNAQDAHKLLSMAYIIEQLRLIQISPTEHGQVFDLTLNKIYWIIKKMEGNPSLAAEITQIRIDVFEFENLTPYWQNKLRIFSEIGVL</sequence>
<evidence type="ECO:0000313" key="2">
    <source>
        <dbReference type="Proteomes" id="UP000593833"/>
    </source>
</evidence>